<organism evidence="1 2">
    <name type="scientific">Madurella mycetomatis</name>
    <dbReference type="NCBI Taxonomy" id="100816"/>
    <lineage>
        <taxon>Eukaryota</taxon>
        <taxon>Fungi</taxon>
        <taxon>Dikarya</taxon>
        <taxon>Ascomycota</taxon>
        <taxon>Pezizomycotina</taxon>
        <taxon>Sordariomycetes</taxon>
        <taxon>Sordariomycetidae</taxon>
        <taxon>Sordariales</taxon>
        <taxon>Sordariales incertae sedis</taxon>
        <taxon>Madurella</taxon>
    </lineage>
</organism>
<accession>A0A175VVU5</accession>
<gene>
    <name evidence="1" type="ORF">MMYC01_208973</name>
</gene>
<dbReference type="AlphaFoldDB" id="A0A175VVU5"/>
<proteinExistence type="predicted"/>
<dbReference type="OrthoDB" id="3692314at2759"/>
<dbReference type="EMBL" id="LCTW02000266">
    <property type="protein sequence ID" value="KXX75503.1"/>
    <property type="molecule type" value="Genomic_DNA"/>
</dbReference>
<protein>
    <submittedName>
        <fullName evidence="1">Uncharacterized protein</fullName>
    </submittedName>
</protein>
<keyword evidence="2" id="KW-1185">Reference proteome</keyword>
<comment type="caution">
    <text evidence="1">The sequence shown here is derived from an EMBL/GenBank/DDBJ whole genome shotgun (WGS) entry which is preliminary data.</text>
</comment>
<evidence type="ECO:0000313" key="2">
    <source>
        <dbReference type="Proteomes" id="UP000078237"/>
    </source>
</evidence>
<reference evidence="1 2" key="1">
    <citation type="journal article" date="2016" name="Genome Announc.">
        <title>Genome Sequence of Madurella mycetomatis mm55, Isolated from a Human Mycetoma Case in Sudan.</title>
        <authorList>
            <person name="Smit S."/>
            <person name="Derks M.F."/>
            <person name="Bervoets S."/>
            <person name="Fahal A."/>
            <person name="van Leeuwen W."/>
            <person name="van Belkum A."/>
            <person name="van de Sande W.W."/>
        </authorList>
    </citation>
    <scope>NUCLEOTIDE SEQUENCE [LARGE SCALE GENOMIC DNA]</scope>
    <source>
        <strain evidence="2">mm55</strain>
    </source>
</reference>
<dbReference type="Proteomes" id="UP000078237">
    <property type="component" value="Unassembled WGS sequence"/>
</dbReference>
<name>A0A175VVU5_9PEZI</name>
<evidence type="ECO:0000313" key="1">
    <source>
        <dbReference type="EMBL" id="KXX75503.1"/>
    </source>
</evidence>
<sequence length="86" mass="10015">MTVQHYMNMILFAMEREAKHQSLSSTHDELHIFTVSELVTQEGIGTKMYTKRVAYSEGITFIISALYHPNYLNTFSNMRTVRNLIL</sequence>
<dbReference type="VEuPathDB" id="FungiDB:MMYC01_208973"/>